<dbReference type="EMBL" id="GL442179">
    <property type="protein sequence ID" value="EFN63829.1"/>
    <property type="molecule type" value="Genomic_DNA"/>
</dbReference>
<evidence type="ECO:0000313" key="2">
    <source>
        <dbReference type="Proteomes" id="UP000000311"/>
    </source>
</evidence>
<dbReference type="AlphaFoldDB" id="E2ARW0"/>
<evidence type="ECO:0000313" key="1">
    <source>
        <dbReference type="EMBL" id="EFN63829.1"/>
    </source>
</evidence>
<dbReference type="Gene3D" id="3.30.420.10">
    <property type="entry name" value="Ribonuclease H-like superfamily/Ribonuclease H"/>
    <property type="match status" value="1"/>
</dbReference>
<feature type="non-terminal residue" evidence="1">
    <location>
        <position position="1"/>
    </location>
</feature>
<dbReference type="InterPro" id="IPR036397">
    <property type="entry name" value="RNaseH_sf"/>
</dbReference>
<organism evidence="2">
    <name type="scientific">Camponotus floridanus</name>
    <name type="common">Florida carpenter ant</name>
    <dbReference type="NCBI Taxonomy" id="104421"/>
    <lineage>
        <taxon>Eukaryota</taxon>
        <taxon>Metazoa</taxon>
        <taxon>Ecdysozoa</taxon>
        <taxon>Arthropoda</taxon>
        <taxon>Hexapoda</taxon>
        <taxon>Insecta</taxon>
        <taxon>Pterygota</taxon>
        <taxon>Neoptera</taxon>
        <taxon>Endopterygota</taxon>
        <taxon>Hymenoptera</taxon>
        <taxon>Apocrita</taxon>
        <taxon>Aculeata</taxon>
        <taxon>Formicoidea</taxon>
        <taxon>Formicidae</taxon>
        <taxon>Formicinae</taxon>
        <taxon>Camponotus</taxon>
    </lineage>
</organism>
<gene>
    <name evidence="1" type="ORF">EAG_00111</name>
</gene>
<reference evidence="1 2" key="1">
    <citation type="journal article" date="2010" name="Science">
        <title>Genomic comparison of the ants Camponotus floridanus and Harpegnathos saltator.</title>
        <authorList>
            <person name="Bonasio R."/>
            <person name="Zhang G."/>
            <person name="Ye C."/>
            <person name="Mutti N.S."/>
            <person name="Fang X."/>
            <person name="Qin N."/>
            <person name="Donahue G."/>
            <person name="Yang P."/>
            <person name="Li Q."/>
            <person name="Li C."/>
            <person name="Zhang P."/>
            <person name="Huang Z."/>
            <person name="Berger S.L."/>
            <person name="Reinberg D."/>
            <person name="Wang J."/>
            <person name="Liebig J."/>
        </authorList>
    </citation>
    <scope>NUCLEOTIDE SEQUENCE [LARGE SCALE GENOMIC DNA]</scope>
    <source>
        <strain evidence="2">C129</strain>
    </source>
</reference>
<name>E2ARW0_CAMFO</name>
<dbReference type="InParanoid" id="E2ARW0"/>
<dbReference type="PANTHER" id="PTHR47326">
    <property type="entry name" value="TRANSPOSABLE ELEMENT TC3 TRANSPOSASE-LIKE PROTEIN"/>
    <property type="match status" value="1"/>
</dbReference>
<feature type="non-terminal residue" evidence="1">
    <location>
        <position position="88"/>
    </location>
</feature>
<protein>
    <recommendedName>
        <fullName evidence="3">Transposable element Tc3 transposase</fullName>
    </recommendedName>
</protein>
<keyword evidence="2" id="KW-1185">Reference proteome</keyword>
<accession>E2ARW0</accession>
<sequence length="88" mass="10408">VWCGIVNGYIVGPYFFEENVTRHTFLELLRDHLPGLLEDVDLETRRRMWMQLDGAAPHYARIVRNYLNEQYPHRWIGRGGPIAWPARS</sequence>
<proteinExistence type="predicted"/>
<dbReference type="PANTHER" id="PTHR47326:SF1">
    <property type="entry name" value="HTH PSQ-TYPE DOMAIN-CONTAINING PROTEIN"/>
    <property type="match status" value="1"/>
</dbReference>
<evidence type="ECO:0008006" key="3">
    <source>
        <dbReference type="Google" id="ProtNLM"/>
    </source>
</evidence>
<dbReference type="GO" id="GO:0003676">
    <property type="term" value="F:nucleic acid binding"/>
    <property type="evidence" value="ECO:0007669"/>
    <property type="project" value="InterPro"/>
</dbReference>
<dbReference type="Proteomes" id="UP000000311">
    <property type="component" value="Unassembled WGS sequence"/>
</dbReference>